<feature type="transmembrane region" description="Helical" evidence="6">
    <location>
        <begin position="299"/>
        <end position="319"/>
    </location>
</feature>
<feature type="compositionally biased region" description="Polar residues" evidence="5">
    <location>
        <begin position="17"/>
        <end position="27"/>
    </location>
</feature>
<dbReference type="InterPro" id="IPR011701">
    <property type="entry name" value="MFS"/>
</dbReference>
<dbReference type="InterPro" id="IPR020846">
    <property type="entry name" value="MFS_dom"/>
</dbReference>
<evidence type="ECO:0000256" key="2">
    <source>
        <dbReference type="ARBA" id="ARBA00022692"/>
    </source>
</evidence>
<keyword evidence="2 6" id="KW-0812">Transmembrane</keyword>
<organism evidence="8">
    <name type="scientific">Streptomyces tabacisoli</name>
    <dbReference type="NCBI Taxonomy" id="3156398"/>
    <lineage>
        <taxon>Bacteria</taxon>
        <taxon>Bacillati</taxon>
        <taxon>Actinomycetota</taxon>
        <taxon>Actinomycetes</taxon>
        <taxon>Kitasatosporales</taxon>
        <taxon>Streptomycetaceae</taxon>
        <taxon>Streptomyces</taxon>
    </lineage>
</organism>
<evidence type="ECO:0000256" key="5">
    <source>
        <dbReference type="SAM" id="MobiDB-lite"/>
    </source>
</evidence>
<feature type="compositionally biased region" description="Low complexity" evidence="5">
    <location>
        <begin position="1"/>
        <end position="16"/>
    </location>
</feature>
<feature type="transmembrane region" description="Helical" evidence="6">
    <location>
        <begin position="158"/>
        <end position="179"/>
    </location>
</feature>
<dbReference type="GO" id="GO:0022857">
    <property type="term" value="F:transmembrane transporter activity"/>
    <property type="evidence" value="ECO:0007669"/>
    <property type="project" value="InterPro"/>
</dbReference>
<feature type="transmembrane region" description="Helical" evidence="6">
    <location>
        <begin position="270"/>
        <end position="292"/>
    </location>
</feature>
<dbReference type="CDD" id="cd17339">
    <property type="entry name" value="MFS_NIMT_CynX_like"/>
    <property type="match status" value="1"/>
</dbReference>
<gene>
    <name evidence="8" type="ORF">ABII15_32490</name>
</gene>
<evidence type="ECO:0000313" key="8">
    <source>
        <dbReference type="EMBL" id="XCJ74403.1"/>
    </source>
</evidence>
<feature type="transmembrane region" description="Helical" evidence="6">
    <location>
        <begin position="234"/>
        <end position="258"/>
    </location>
</feature>
<keyword evidence="3 6" id="KW-1133">Transmembrane helix</keyword>
<keyword evidence="4 6" id="KW-0472">Membrane</keyword>
<feature type="transmembrane region" description="Helical" evidence="6">
    <location>
        <begin position="28"/>
        <end position="46"/>
    </location>
</feature>
<evidence type="ECO:0000256" key="1">
    <source>
        <dbReference type="ARBA" id="ARBA00004651"/>
    </source>
</evidence>
<dbReference type="Pfam" id="PF07690">
    <property type="entry name" value="MFS_1"/>
    <property type="match status" value="1"/>
</dbReference>
<dbReference type="GO" id="GO:0005886">
    <property type="term" value="C:plasma membrane"/>
    <property type="evidence" value="ECO:0007669"/>
    <property type="project" value="UniProtKB-SubCell"/>
</dbReference>
<feature type="transmembrane region" description="Helical" evidence="6">
    <location>
        <begin position="101"/>
        <end position="118"/>
    </location>
</feature>
<feature type="transmembrane region" description="Helical" evidence="6">
    <location>
        <begin position="360"/>
        <end position="382"/>
    </location>
</feature>
<feature type="transmembrane region" description="Helical" evidence="6">
    <location>
        <begin position="66"/>
        <end position="89"/>
    </location>
</feature>
<dbReference type="PANTHER" id="PTHR23523:SF2">
    <property type="entry name" value="2-NITROIMIDAZOLE TRANSPORTER"/>
    <property type="match status" value="1"/>
</dbReference>
<proteinExistence type="predicted"/>
<name>A0AAU8J2X7_9ACTN</name>
<accession>A0AAU8J2X7</accession>
<dbReference type="PANTHER" id="PTHR23523">
    <property type="match status" value="1"/>
</dbReference>
<dbReference type="PROSITE" id="PS50850">
    <property type="entry name" value="MFS"/>
    <property type="match status" value="1"/>
</dbReference>
<feature type="domain" description="Major facilitator superfamily (MFS) profile" evidence="7">
    <location>
        <begin position="33"/>
        <end position="417"/>
    </location>
</feature>
<evidence type="ECO:0000256" key="3">
    <source>
        <dbReference type="ARBA" id="ARBA00022989"/>
    </source>
</evidence>
<dbReference type="AlphaFoldDB" id="A0AAU8J2X7"/>
<dbReference type="SUPFAM" id="SSF103473">
    <property type="entry name" value="MFS general substrate transporter"/>
    <property type="match status" value="1"/>
</dbReference>
<dbReference type="KEGG" id="stac:ABII15_32490"/>
<feature type="transmembrane region" description="Helical" evidence="6">
    <location>
        <begin position="124"/>
        <end position="146"/>
    </location>
</feature>
<feature type="transmembrane region" description="Helical" evidence="6">
    <location>
        <begin position="388"/>
        <end position="409"/>
    </location>
</feature>
<evidence type="ECO:0000256" key="4">
    <source>
        <dbReference type="ARBA" id="ARBA00023136"/>
    </source>
</evidence>
<reference evidence="8" key="1">
    <citation type="submission" date="2024-06" db="EMBL/GenBank/DDBJ databases">
        <title>Streptomyces sp. strain HUAS MG91 genome sequences.</title>
        <authorList>
            <person name="Mo P."/>
        </authorList>
    </citation>
    <scope>NUCLEOTIDE SEQUENCE</scope>
    <source>
        <strain evidence="8">HUAS MG91</strain>
    </source>
</reference>
<evidence type="ECO:0000256" key="6">
    <source>
        <dbReference type="SAM" id="Phobius"/>
    </source>
</evidence>
<feature type="transmembrane region" description="Helical" evidence="6">
    <location>
        <begin position="185"/>
        <end position="206"/>
    </location>
</feature>
<dbReference type="InterPro" id="IPR036259">
    <property type="entry name" value="MFS_trans_sf"/>
</dbReference>
<dbReference type="RefSeq" id="WP_353945847.1">
    <property type="nucleotide sequence ID" value="NZ_CP159534.1"/>
</dbReference>
<dbReference type="InterPro" id="IPR052524">
    <property type="entry name" value="MFS_Cyanate_Porter"/>
</dbReference>
<protein>
    <submittedName>
        <fullName evidence="8">MFS transporter</fullName>
    </submittedName>
</protein>
<evidence type="ECO:0000259" key="7">
    <source>
        <dbReference type="PROSITE" id="PS50850"/>
    </source>
</evidence>
<sequence length="417" mass="42601">MPQTADQSSATASATQIPDSTRSTESPATPVAGLLAAGILLIAMNLRPGVVSVSPELNAIRDSTGLSGSMAGLLTTLPILCFGILAPFAAKLSRRIGMTRALGAMMLLLTAGIALRLAPGLPALFAGTVLIGAAISLSNVLVPSIIKRHFHRHTGLMMGLYSVALFCGAALAAGVTVPLGDALGLGWRGAIGVWAVLSALALLLWVPQLRRPDVPPATATTATTARTPLRRSPLAWQVTLTMGLQSLQYYACAAWIPAMLTSEGMSSTEAGWMLSVMSLVGIAGSLAFTALVGRLRNQIPFAVIGTLLFLGSLIGLIVAPVGGAYAWMLMQGFGSGLLISTALAVIVLRSPDAARAAEMSGMAQGVGYLLAAAGPFLLGALHDATGGWTVPLTLLAVLCVPMGIAGVGAGRVRHLDA</sequence>
<dbReference type="Gene3D" id="1.20.1250.20">
    <property type="entry name" value="MFS general substrate transporter like domains"/>
    <property type="match status" value="1"/>
</dbReference>
<feature type="region of interest" description="Disordered" evidence="5">
    <location>
        <begin position="1"/>
        <end position="28"/>
    </location>
</feature>
<dbReference type="EMBL" id="CP159534">
    <property type="protein sequence ID" value="XCJ74403.1"/>
    <property type="molecule type" value="Genomic_DNA"/>
</dbReference>
<comment type="subcellular location">
    <subcellularLocation>
        <location evidence="1">Cell membrane</location>
        <topology evidence="1">Multi-pass membrane protein</topology>
    </subcellularLocation>
</comment>
<feature type="transmembrane region" description="Helical" evidence="6">
    <location>
        <begin position="325"/>
        <end position="348"/>
    </location>
</feature>